<dbReference type="PANTHER" id="PTHR34501:SF9">
    <property type="entry name" value="MAJOR OUTER MEMBRANE PROTEIN P.IA"/>
    <property type="match status" value="1"/>
</dbReference>
<keyword evidence="5" id="KW-0812">Transmembrane</keyword>
<evidence type="ECO:0000256" key="1">
    <source>
        <dbReference type="ARBA" id="ARBA00004571"/>
    </source>
</evidence>
<keyword evidence="8" id="KW-0626">Porin</keyword>
<dbReference type="GO" id="GO:0015288">
    <property type="term" value="F:porin activity"/>
    <property type="evidence" value="ECO:0007669"/>
    <property type="project" value="UniProtKB-KW"/>
</dbReference>
<comment type="subunit">
    <text evidence="2">Homotrimer.</text>
</comment>
<evidence type="ECO:0000256" key="6">
    <source>
        <dbReference type="ARBA" id="ARBA00022729"/>
    </source>
</evidence>
<evidence type="ECO:0000313" key="14">
    <source>
        <dbReference type="Proteomes" id="UP000494252"/>
    </source>
</evidence>
<dbReference type="InterPro" id="IPR033900">
    <property type="entry name" value="Gram_neg_porin_domain"/>
</dbReference>
<evidence type="ECO:0000259" key="12">
    <source>
        <dbReference type="Pfam" id="PF13609"/>
    </source>
</evidence>
<reference evidence="13 14" key="1">
    <citation type="submission" date="2020-04" db="EMBL/GenBank/DDBJ databases">
        <authorList>
            <person name="De Canck E."/>
        </authorList>
    </citation>
    <scope>NUCLEOTIDE SEQUENCE [LARGE SCALE GENOMIC DNA]</scope>
    <source>
        <strain evidence="13 14">LMG 27177</strain>
    </source>
</reference>
<dbReference type="Proteomes" id="UP000494252">
    <property type="component" value="Unassembled WGS sequence"/>
</dbReference>
<dbReference type="RefSeq" id="WP_175157823.1">
    <property type="nucleotide sequence ID" value="NZ_CADIKI010000001.1"/>
</dbReference>
<dbReference type="SUPFAM" id="SSF56935">
    <property type="entry name" value="Porins"/>
    <property type="match status" value="1"/>
</dbReference>
<gene>
    <name evidence="13" type="ORF">LMG27177_00385</name>
</gene>
<evidence type="ECO:0000313" key="13">
    <source>
        <dbReference type="EMBL" id="CAB3777475.1"/>
    </source>
</evidence>
<name>A0A6J5FH01_9BURK</name>
<organism evidence="13 14">
    <name type="scientific">Paraburkholderia fynbosensis</name>
    <dbReference type="NCBI Taxonomy" id="1200993"/>
    <lineage>
        <taxon>Bacteria</taxon>
        <taxon>Pseudomonadati</taxon>
        <taxon>Pseudomonadota</taxon>
        <taxon>Betaproteobacteria</taxon>
        <taxon>Burkholderiales</taxon>
        <taxon>Burkholderiaceae</taxon>
        <taxon>Paraburkholderia</taxon>
    </lineage>
</organism>
<dbReference type="GO" id="GO:0009279">
    <property type="term" value="C:cell outer membrane"/>
    <property type="evidence" value="ECO:0007669"/>
    <property type="project" value="UniProtKB-SubCell"/>
</dbReference>
<dbReference type="GO" id="GO:0046930">
    <property type="term" value="C:pore complex"/>
    <property type="evidence" value="ECO:0007669"/>
    <property type="project" value="UniProtKB-KW"/>
</dbReference>
<keyword evidence="10" id="KW-0998">Cell outer membrane</keyword>
<keyword evidence="3" id="KW-0813">Transport</keyword>
<dbReference type="InterPro" id="IPR001702">
    <property type="entry name" value="Porin_Gram-ve"/>
</dbReference>
<evidence type="ECO:0000256" key="9">
    <source>
        <dbReference type="ARBA" id="ARBA00023136"/>
    </source>
</evidence>
<evidence type="ECO:0000256" key="10">
    <source>
        <dbReference type="ARBA" id="ARBA00023237"/>
    </source>
</evidence>
<proteinExistence type="predicted"/>
<evidence type="ECO:0000256" key="2">
    <source>
        <dbReference type="ARBA" id="ARBA00011233"/>
    </source>
</evidence>
<dbReference type="InterPro" id="IPR023614">
    <property type="entry name" value="Porin_dom_sf"/>
</dbReference>
<dbReference type="PRINTS" id="PR00184">
    <property type="entry name" value="NEISSPPORIN"/>
</dbReference>
<dbReference type="PANTHER" id="PTHR34501">
    <property type="entry name" value="PROTEIN YDDL-RELATED"/>
    <property type="match status" value="1"/>
</dbReference>
<evidence type="ECO:0000256" key="5">
    <source>
        <dbReference type="ARBA" id="ARBA00022692"/>
    </source>
</evidence>
<accession>A0A6J5FH01</accession>
<dbReference type="Pfam" id="PF13609">
    <property type="entry name" value="Porin_4"/>
    <property type="match status" value="1"/>
</dbReference>
<feature type="signal peptide" evidence="11">
    <location>
        <begin position="1"/>
        <end position="20"/>
    </location>
</feature>
<dbReference type="EMBL" id="CADIKI010000001">
    <property type="protein sequence ID" value="CAB3777475.1"/>
    <property type="molecule type" value="Genomic_DNA"/>
</dbReference>
<sequence>MKTKLLPLIIFPALASVAHAQSSVTLYGIINEGINYINNQSGGSVIGMVKGQTNGSRWGLRGTEDLGGGMKAIFDLENGFDASAGTLSQGGRLFGRSAWMGLQTQYGRLTMGRQYDAMHDDIGERLAATGIWAWVGSHQGDFDNLNANFRWDNSIRYISPMFAGFKFDGVFAPGGAPGNFATNRRYQLAMSYDSGPILGAIAYENINDPAVSVYDSAVGPTDRTFKSPGKSPSFSGFQSANNQAIFGAGIGYRFGTGGQVSLVYTRTVFSDMLRTSTTPNTGSATLSSYEGNIRYRIVPTLMVAAAYDYTTVRAPGRAAHYSQVNFGPDYFLSKATDIQLSGIWQHATGIDSTGKAAVATIGSLGASTTPTQIAVKLLLRHRF</sequence>
<feature type="chain" id="PRO_5026946648" description="Porin domain-containing protein" evidence="11">
    <location>
        <begin position="21"/>
        <end position="383"/>
    </location>
</feature>
<dbReference type="InterPro" id="IPR002299">
    <property type="entry name" value="Porin_Neis"/>
</dbReference>
<feature type="domain" description="Porin" evidence="12">
    <location>
        <begin position="13"/>
        <end position="340"/>
    </location>
</feature>
<evidence type="ECO:0000256" key="4">
    <source>
        <dbReference type="ARBA" id="ARBA00022452"/>
    </source>
</evidence>
<dbReference type="AlphaFoldDB" id="A0A6J5FH01"/>
<dbReference type="CDD" id="cd00342">
    <property type="entry name" value="gram_neg_porins"/>
    <property type="match status" value="1"/>
</dbReference>
<dbReference type="PRINTS" id="PR00182">
    <property type="entry name" value="ECOLNEIPORIN"/>
</dbReference>
<evidence type="ECO:0000256" key="11">
    <source>
        <dbReference type="SAM" id="SignalP"/>
    </source>
</evidence>
<evidence type="ECO:0000256" key="7">
    <source>
        <dbReference type="ARBA" id="ARBA00023065"/>
    </source>
</evidence>
<evidence type="ECO:0000256" key="8">
    <source>
        <dbReference type="ARBA" id="ARBA00023114"/>
    </source>
</evidence>
<keyword evidence="14" id="KW-1185">Reference proteome</keyword>
<evidence type="ECO:0000256" key="3">
    <source>
        <dbReference type="ARBA" id="ARBA00022448"/>
    </source>
</evidence>
<keyword evidence="6 11" id="KW-0732">Signal</keyword>
<keyword evidence="4" id="KW-1134">Transmembrane beta strand</keyword>
<keyword evidence="9" id="KW-0472">Membrane</keyword>
<keyword evidence="7" id="KW-0406">Ion transport</keyword>
<protein>
    <recommendedName>
        <fullName evidence="12">Porin domain-containing protein</fullName>
    </recommendedName>
</protein>
<comment type="subcellular location">
    <subcellularLocation>
        <location evidence="1">Cell outer membrane</location>
        <topology evidence="1">Multi-pass membrane protein</topology>
    </subcellularLocation>
</comment>
<dbReference type="InterPro" id="IPR050298">
    <property type="entry name" value="Gram-neg_bact_OMP"/>
</dbReference>
<dbReference type="Gene3D" id="2.40.160.10">
    <property type="entry name" value="Porin"/>
    <property type="match status" value="1"/>
</dbReference>
<dbReference type="GO" id="GO:0034220">
    <property type="term" value="P:monoatomic ion transmembrane transport"/>
    <property type="evidence" value="ECO:0007669"/>
    <property type="project" value="InterPro"/>
</dbReference>